<dbReference type="Proteomes" id="UP001176961">
    <property type="component" value="Unassembled WGS sequence"/>
</dbReference>
<sequence length="76" mass="8813">MRQHCQAEIIPWRSSFALLIASCVSCFLDLTCLSITIIRWRILQKRTSMTWNRTEKSLLLLTCSLCVSLCFNCILD</sequence>
<evidence type="ECO:0000313" key="2">
    <source>
        <dbReference type="EMBL" id="CAJ0590236.1"/>
    </source>
</evidence>
<keyword evidence="1" id="KW-0812">Transmembrane</keyword>
<evidence type="ECO:0000256" key="1">
    <source>
        <dbReference type="SAM" id="Phobius"/>
    </source>
</evidence>
<protein>
    <submittedName>
        <fullName evidence="2">Uncharacterized protein</fullName>
    </submittedName>
</protein>
<feature type="transmembrane region" description="Helical" evidence="1">
    <location>
        <begin position="16"/>
        <end position="38"/>
    </location>
</feature>
<keyword evidence="1" id="KW-1133">Transmembrane helix</keyword>
<feature type="transmembrane region" description="Helical" evidence="1">
    <location>
        <begin position="58"/>
        <end position="75"/>
    </location>
</feature>
<gene>
    <name evidence="2" type="ORF">CYNAS_LOCUS2219</name>
</gene>
<name>A0AA36DN26_CYLNA</name>
<evidence type="ECO:0000313" key="3">
    <source>
        <dbReference type="Proteomes" id="UP001176961"/>
    </source>
</evidence>
<keyword evidence="3" id="KW-1185">Reference proteome</keyword>
<accession>A0AA36DN26</accession>
<dbReference type="AlphaFoldDB" id="A0AA36DN26"/>
<reference evidence="2" key="1">
    <citation type="submission" date="2023-07" db="EMBL/GenBank/DDBJ databases">
        <authorList>
            <consortium name="CYATHOMIX"/>
        </authorList>
    </citation>
    <scope>NUCLEOTIDE SEQUENCE</scope>
    <source>
        <strain evidence="2">N/A</strain>
    </source>
</reference>
<proteinExistence type="predicted"/>
<comment type="caution">
    <text evidence="2">The sequence shown here is derived from an EMBL/GenBank/DDBJ whole genome shotgun (WGS) entry which is preliminary data.</text>
</comment>
<dbReference type="EMBL" id="CATQJL010000001">
    <property type="protein sequence ID" value="CAJ0590236.1"/>
    <property type="molecule type" value="Genomic_DNA"/>
</dbReference>
<organism evidence="2 3">
    <name type="scientific">Cylicocyclus nassatus</name>
    <name type="common">Nematode worm</name>
    <dbReference type="NCBI Taxonomy" id="53992"/>
    <lineage>
        <taxon>Eukaryota</taxon>
        <taxon>Metazoa</taxon>
        <taxon>Ecdysozoa</taxon>
        <taxon>Nematoda</taxon>
        <taxon>Chromadorea</taxon>
        <taxon>Rhabditida</taxon>
        <taxon>Rhabditina</taxon>
        <taxon>Rhabditomorpha</taxon>
        <taxon>Strongyloidea</taxon>
        <taxon>Strongylidae</taxon>
        <taxon>Cylicocyclus</taxon>
    </lineage>
</organism>
<keyword evidence="1" id="KW-0472">Membrane</keyword>